<evidence type="ECO:0000256" key="1">
    <source>
        <dbReference type="ARBA" id="ARBA00002791"/>
    </source>
</evidence>
<dbReference type="PANTHER" id="PTHR48164:SF1">
    <property type="entry name" value="DOLICHYL-DIPHOSPHOOLIGOSACCHARIDE--PROTEIN GLYCOSYLTRANSFERASE SUBUNIT 4"/>
    <property type="match status" value="1"/>
</dbReference>
<evidence type="ECO:0000256" key="5">
    <source>
        <dbReference type="ARBA" id="ARBA00017662"/>
    </source>
</evidence>
<comment type="subcellular location">
    <subcellularLocation>
        <location evidence="2">Endoplasmic reticulum membrane</location>
        <topology evidence="2">Single-pass type III membrane protein</topology>
    </subcellularLocation>
</comment>
<comment type="subunit">
    <text evidence="4">Component of the oligosaccharyltransferase (OST) complex.</text>
</comment>
<keyword evidence="13" id="KW-1185">Reference proteome</keyword>
<evidence type="ECO:0000256" key="6">
    <source>
        <dbReference type="ARBA" id="ARBA00022692"/>
    </source>
</evidence>
<dbReference type="SUPFAM" id="SSF103464">
    <property type="entry name" value="Oligosaccharyltransferase subunit ost4p"/>
    <property type="match status" value="1"/>
</dbReference>
<reference evidence="12 13" key="1">
    <citation type="submission" date="2024-08" db="EMBL/GenBank/DDBJ databases">
        <title>Gnathostoma spinigerum genome.</title>
        <authorList>
            <person name="Gonzalez-Bertolin B."/>
            <person name="Monzon S."/>
            <person name="Zaballos A."/>
            <person name="Jimenez P."/>
            <person name="Dekumyoy P."/>
            <person name="Varona S."/>
            <person name="Cuesta I."/>
            <person name="Sumanam S."/>
            <person name="Adisakwattana P."/>
            <person name="Gasser R.B."/>
            <person name="Hernandez-Gonzalez A."/>
            <person name="Young N.D."/>
            <person name="Perteguer M.J."/>
        </authorList>
    </citation>
    <scope>NUCLEOTIDE SEQUENCE [LARGE SCALE GENOMIC DNA]</scope>
    <source>
        <strain evidence="12">AL3</strain>
        <tissue evidence="12">Liver</tissue>
    </source>
</reference>
<dbReference type="Proteomes" id="UP001608902">
    <property type="component" value="Unassembled WGS sequence"/>
</dbReference>
<dbReference type="InterPro" id="IPR051307">
    <property type="entry name" value="OST4"/>
</dbReference>
<evidence type="ECO:0000256" key="10">
    <source>
        <dbReference type="ARBA" id="ARBA00023136"/>
    </source>
</evidence>
<dbReference type="InterPro" id="IPR036330">
    <property type="entry name" value="Ost4p_sf"/>
</dbReference>
<comment type="similarity">
    <text evidence="3">Belongs to the OST4 family.</text>
</comment>
<dbReference type="AlphaFoldDB" id="A0ABD6EPP9"/>
<accession>A0ABD6EPP9</accession>
<proteinExistence type="inferred from homology"/>
<keyword evidence="7" id="KW-0256">Endoplasmic reticulum</keyword>
<evidence type="ECO:0000256" key="11">
    <source>
        <dbReference type="SAM" id="Phobius"/>
    </source>
</evidence>
<keyword evidence="6 11" id="KW-0812">Transmembrane</keyword>
<evidence type="ECO:0000313" key="13">
    <source>
        <dbReference type="Proteomes" id="UP001608902"/>
    </source>
</evidence>
<comment type="function">
    <text evidence="1">Subunit of the oligosaccharyl transferase (OST) complex that catalyzes the initial transfer of a defined glycan (Glc(3)Man(9)GlcNAc(2) in eukaryotes) from the lipid carrier dolichol-pyrophosphate to an asparagine residue within an Asn-X-Ser/Thr consensus motif in nascent polypeptide chains, the first step in protein N-glycosylation. N-glycosylation occurs cotranslationally and the complex associates with the Sec61 complex at the channel-forming translocon complex that mediates protein translocation across the endoplasmic reticulum (ER). All subunits are required for a maximal enzyme activity.</text>
</comment>
<evidence type="ECO:0000256" key="8">
    <source>
        <dbReference type="ARBA" id="ARBA00022968"/>
    </source>
</evidence>
<dbReference type="InterPro" id="IPR018943">
    <property type="entry name" value="Oligosaccaryltransferase"/>
</dbReference>
<evidence type="ECO:0000256" key="7">
    <source>
        <dbReference type="ARBA" id="ARBA00022824"/>
    </source>
</evidence>
<feature type="transmembrane region" description="Helical" evidence="11">
    <location>
        <begin position="43"/>
        <end position="66"/>
    </location>
</feature>
<evidence type="ECO:0000256" key="2">
    <source>
        <dbReference type="ARBA" id="ARBA00004643"/>
    </source>
</evidence>
<evidence type="ECO:0000313" key="12">
    <source>
        <dbReference type="EMBL" id="MFH4979406.1"/>
    </source>
</evidence>
<dbReference type="GO" id="GO:0005789">
    <property type="term" value="C:endoplasmic reticulum membrane"/>
    <property type="evidence" value="ECO:0007669"/>
    <property type="project" value="UniProtKB-SubCell"/>
</dbReference>
<evidence type="ECO:0000256" key="3">
    <source>
        <dbReference type="ARBA" id="ARBA00007685"/>
    </source>
</evidence>
<dbReference type="Pfam" id="PF10215">
    <property type="entry name" value="Ost4"/>
    <property type="match status" value="1"/>
</dbReference>
<keyword evidence="8" id="KW-0735">Signal-anchor</keyword>
<protein>
    <recommendedName>
        <fullName evidence="5">Dolichyl-diphosphooligosaccharide--protein glycosyltransferase subunit 4</fullName>
    </recommendedName>
</protein>
<comment type="caution">
    <text evidence="12">The sequence shown here is derived from an EMBL/GenBank/DDBJ whole genome shotgun (WGS) entry which is preliminary data.</text>
</comment>
<dbReference type="EMBL" id="JBGFUD010004155">
    <property type="protein sequence ID" value="MFH4979406.1"/>
    <property type="molecule type" value="Genomic_DNA"/>
</dbReference>
<organism evidence="12 13">
    <name type="scientific">Gnathostoma spinigerum</name>
    <dbReference type="NCBI Taxonomy" id="75299"/>
    <lineage>
        <taxon>Eukaryota</taxon>
        <taxon>Metazoa</taxon>
        <taxon>Ecdysozoa</taxon>
        <taxon>Nematoda</taxon>
        <taxon>Chromadorea</taxon>
        <taxon>Rhabditida</taxon>
        <taxon>Spirurina</taxon>
        <taxon>Gnathostomatomorpha</taxon>
        <taxon>Gnathostomatoidea</taxon>
        <taxon>Gnathostomatidae</taxon>
        <taxon>Gnathostoma</taxon>
    </lineage>
</organism>
<sequence>MLLFQVFSTVSQSIASRRHSEFIKLYNRSSHSVVTTITMISDIQLAVFSNLIGVSIFALVVLFHYVTANNPKRAKES</sequence>
<dbReference type="PANTHER" id="PTHR48164">
    <property type="entry name" value="DOLICHYL-DIPHOSPHOOLIGOSACCHARIDE--PROTEIN GLYCOSYLTRANSFERASE SUBUNIT 4"/>
    <property type="match status" value="1"/>
</dbReference>
<keyword evidence="9 11" id="KW-1133">Transmembrane helix</keyword>
<gene>
    <name evidence="12" type="ORF">AB6A40_006115</name>
</gene>
<evidence type="ECO:0000256" key="9">
    <source>
        <dbReference type="ARBA" id="ARBA00022989"/>
    </source>
</evidence>
<name>A0ABD6EPP9_9BILA</name>
<keyword evidence="10 11" id="KW-0472">Membrane</keyword>
<evidence type="ECO:0000256" key="4">
    <source>
        <dbReference type="ARBA" id="ARBA00011157"/>
    </source>
</evidence>